<keyword evidence="2" id="KW-1185">Reference proteome</keyword>
<dbReference type="AlphaFoldDB" id="A0A7W6S1P1"/>
<proteinExistence type="predicted"/>
<dbReference type="EMBL" id="JACIGI010000032">
    <property type="protein sequence ID" value="MBB4287285.1"/>
    <property type="molecule type" value="Genomic_DNA"/>
</dbReference>
<organism evidence="1 2">
    <name type="scientific">Roseospira goensis</name>
    <dbReference type="NCBI Taxonomy" id="391922"/>
    <lineage>
        <taxon>Bacteria</taxon>
        <taxon>Pseudomonadati</taxon>
        <taxon>Pseudomonadota</taxon>
        <taxon>Alphaproteobacteria</taxon>
        <taxon>Rhodospirillales</taxon>
        <taxon>Rhodospirillaceae</taxon>
        <taxon>Roseospira</taxon>
    </lineage>
</organism>
<accession>A0A7W6S1P1</accession>
<sequence length="267" mass="27801">MTDRGAQSGLRFAPMGFAPLARPWTLPQSLRRVLSGPALCLAAGLLAVAALGPGPLRAAPAETEAAAESGTRVPVAPLAATVNAAAYGPMPDEAGFLVRRYDDSRENDAIQRALEAALADLGRDGAAPVLLDMTFEVYVIRSGVPALAKGLLEMEEVRGQGDAGAAPPPGIDVTELQGRTEGVEGNVLHRRRDSFAATLRLQVTVEDPRSGAYLWRGWVDTPLNGLSRAEVVSLVAEPLLSTLGQTVAGRSIRIQVPDALGGGSPAE</sequence>
<protein>
    <submittedName>
        <fullName evidence="1">Uncharacterized protein</fullName>
    </submittedName>
</protein>
<name>A0A7W6S1P1_9PROT</name>
<gene>
    <name evidence="1" type="ORF">GGD88_003031</name>
</gene>
<comment type="caution">
    <text evidence="1">The sequence shown here is derived from an EMBL/GenBank/DDBJ whole genome shotgun (WGS) entry which is preliminary data.</text>
</comment>
<evidence type="ECO:0000313" key="1">
    <source>
        <dbReference type="EMBL" id="MBB4287285.1"/>
    </source>
</evidence>
<dbReference type="Proteomes" id="UP000555728">
    <property type="component" value="Unassembled WGS sequence"/>
</dbReference>
<evidence type="ECO:0000313" key="2">
    <source>
        <dbReference type="Proteomes" id="UP000555728"/>
    </source>
</evidence>
<dbReference type="RefSeq" id="WP_184436874.1">
    <property type="nucleotide sequence ID" value="NZ_JACIGI010000032.1"/>
</dbReference>
<reference evidence="1 2" key="1">
    <citation type="submission" date="2020-08" db="EMBL/GenBank/DDBJ databases">
        <title>Genome sequencing of Purple Non-Sulfur Bacteria from various extreme environments.</title>
        <authorList>
            <person name="Mayer M."/>
        </authorList>
    </citation>
    <scope>NUCLEOTIDE SEQUENCE [LARGE SCALE GENOMIC DNA]</scope>
    <source>
        <strain evidence="1 2">JA135</strain>
    </source>
</reference>